<accession>A0A423UDX2</accession>
<dbReference type="AlphaFoldDB" id="A0A423UDX2"/>
<proteinExistence type="predicted"/>
<evidence type="ECO:0000313" key="1">
    <source>
        <dbReference type="EMBL" id="ROT86897.1"/>
    </source>
</evidence>
<reference evidence="1 2" key="1">
    <citation type="submission" date="2018-07" db="EMBL/GenBank/DDBJ databases">
        <title>The role of parmesan cheese in vectoring bovine microbiota.</title>
        <authorList>
            <person name="Lugli G.A."/>
            <person name="Milani C."/>
        </authorList>
    </citation>
    <scope>NUCLEOTIDE SEQUENCE [LARGE SCALE GENOMIC DNA]</scope>
    <source>
        <strain evidence="1 2">BMONG18</strain>
    </source>
</reference>
<dbReference type="RefSeq" id="WP_033511963.1">
    <property type="nucleotide sequence ID" value="NZ_JAKECJ010000015.1"/>
</dbReference>
<dbReference type="Proteomes" id="UP000285266">
    <property type="component" value="Unassembled WGS sequence"/>
</dbReference>
<name>A0A423UDX2_9BIFI</name>
<protein>
    <submittedName>
        <fullName evidence="1">Uncharacterized protein</fullName>
    </submittedName>
</protein>
<evidence type="ECO:0000313" key="2">
    <source>
        <dbReference type="Proteomes" id="UP000285266"/>
    </source>
</evidence>
<comment type="caution">
    <text evidence="1">The sequence shown here is derived from an EMBL/GenBank/DDBJ whole genome shotgun (WGS) entry which is preliminary data.</text>
</comment>
<dbReference type="EMBL" id="QRAJ01000004">
    <property type="protein sequence ID" value="ROT86897.1"/>
    <property type="molecule type" value="Genomic_DNA"/>
</dbReference>
<sequence length="73" mass="8038">MRAEADLQPTLIRLASATTRATDGLRTAGRASDQLDWTGPAASYFRDRIDELSRHETILDDRVAVVRRLIAGG</sequence>
<organism evidence="1 2">
    <name type="scientific">Bifidobacterium mongoliense</name>
    <dbReference type="NCBI Taxonomy" id="518643"/>
    <lineage>
        <taxon>Bacteria</taxon>
        <taxon>Bacillati</taxon>
        <taxon>Actinomycetota</taxon>
        <taxon>Actinomycetes</taxon>
        <taxon>Bifidobacteriales</taxon>
        <taxon>Bifidobacteriaceae</taxon>
        <taxon>Bifidobacterium</taxon>
    </lineage>
</organism>
<gene>
    <name evidence="1" type="ORF">BMONG18_0896</name>
</gene>